<protein>
    <submittedName>
        <fullName evidence="2">Uncharacterized protein</fullName>
    </submittedName>
</protein>
<dbReference type="InterPro" id="IPR053008">
    <property type="entry name" value="Phomopsin_biosynth_assoc"/>
</dbReference>
<gene>
    <name evidence="2" type="ORF">HIM_10353</name>
</gene>
<keyword evidence="1" id="KW-0472">Membrane</keyword>
<dbReference type="OrthoDB" id="3687641at2759"/>
<sequence>MSSNSGYVRIAQSQDPECAASAEKQSELREAQGTWTSCLQLKFILSYVLVLLLGIIIGISFSLALAGPRRPWTQMLNNINLQKPVAGVTRAINGTQISGTQCGENWQQAKALGCHFDVMASRWYAPECFDKSVLDAMLQEQPYVNFTWYADNKHTKVYSSELVLRGEFDKVYPSGDYHIYHCLYLWRRLHHAVLNRKPVDEDLLKYGHTLHCTRMIMRWMDPNISRTTISSAISGRPFCRSSRLGMLGG</sequence>
<dbReference type="AlphaFoldDB" id="A0A0F7ZX83"/>
<dbReference type="Proteomes" id="UP000054481">
    <property type="component" value="Unassembled WGS sequence"/>
</dbReference>
<dbReference type="PANTHER" id="PTHR35896:SF3">
    <property type="entry name" value="MAJOR FACILITATOR SUPERFAMILY TRANSPORTER"/>
    <property type="match status" value="1"/>
</dbReference>
<keyword evidence="1" id="KW-0812">Transmembrane</keyword>
<keyword evidence="3" id="KW-1185">Reference proteome</keyword>
<dbReference type="EMBL" id="KQ030636">
    <property type="protein sequence ID" value="KJZ70272.1"/>
    <property type="molecule type" value="Genomic_DNA"/>
</dbReference>
<evidence type="ECO:0000256" key="1">
    <source>
        <dbReference type="SAM" id="Phobius"/>
    </source>
</evidence>
<reference evidence="2 3" key="1">
    <citation type="journal article" date="2014" name="Genome Biol. Evol.">
        <title>Comparative genomics and transcriptomics analyses reveal divergent lifestyle features of nematode endoparasitic fungus Hirsutella minnesotensis.</title>
        <authorList>
            <person name="Lai Y."/>
            <person name="Liu K."/>
            <person name="Zhang X."/>
            <person name="Zhang X."/>
            <person name="Li K."/>
            <person name="Wang N."/>
            <person name="Shu C."/>
            <person name="Wu Y."/>
            <person name="Wang C."/>
            <person name="Bushley K.E."/>
            <person name="Xiang M."/>
            <person name="Liu X."/>
        </authorList>
    </citation>
    <scope>NUCLEOTIDE SEQUENCE [LARGE SCALE GENOMIC DNA]</scope>
    <source>
        <strain evidence="2 3">3608</strain>
    </source>
</reference>
<dbReference type="PANTHER" id="PTHR35896">
    <property type="entry name" value="IG-LIKE DOMAIN-CONTAINING PROTEIN"/>
    <property type="match status" value="1"/>
</dbReference>
<accession>A0A0F7ZX83</accession>
<feature type="transmembrane region" description="Helical" evidence="1">
    <location>
        <begin position="44"/>
        <end position="66"/>
    </location>
</feature>
<name>A0A0F7ZX83_9HYPO</name>
<keyword evidence="1" id="KW-1133">Transmembrane helix</keyword>
<organism evidence="2 3">
    <name type="scientific">Hirsutella minnesotensis 3608</name>
    <dbReference type="NCBI Taxonomy" id="1043627"/>
    <lineage>
        <taxon>Eukaryota</taxon>
        <taxon>Fungi</taxon>
        <taxon>Dikarya</taxon>
        <taxon>Ascomycota</taxon>
        <taxon>Pezizomycotina</taxon>
        <taxon>Sordariomycetes</taxon>
        <taxon>Hypocreomycetidae</taxon>
        <taxon>Hypocreales</taxon>
        <taxon>Ophiocordycipitaceae</taxon>
        <taxon>Hirsutella</taxon>
    </lineage>
</organism>
<proteinExistence type="predicted"/>
<evidence type="ECO:0000313" key="2">
    <source>
        <dbReference type="EMBL" id="KJZ70272.1"/>
    </source>
</evidence>
<evidence type="ECO:0000313" key="3">
    <source>
        <dbReference type="Proteomes" id="UP000054481"/>
    </source>
</evidence>